<dbReference type="InterPro" id="IPR058130">
    <property type="entry name" value="PEA_transf_C"/>
</dbReference>
<keyword evidence="7 8" id="KW-0472">Membrane</keyword>
<comment type="subcellular location">
    <subcellularLocation>
        <location evidence="1">Cell inner membrane</location>
        <topology evidence="1">Multi-pass membrane protein</topology>
    </subcellularLocation>
</comment>
<feature type="transmembrane region" description="Helical" evidence="8">
    <location>
        <begin position="116"/>
        <end position="139"/>
    </location>
</feature>
<keyword evidence="5 8" id="KW-0812">Transmembrane</keyword>
<dbReference type="EMBL" id="NXLX01000009">
    <property type="protein sequence ID" value="RDU73579.1"/>
    <property type="molecule type" value="Genomic_DNA"/>
</dbReference>
<reference evidence="11 12" key="1">
    <citation type="submission" date="2018-04" db="EMBL/GenBank/DDBJ databases">
        <title>Novel Campyloabacter and Helicobacter Species and Strains.</title>
        <authorList>
            <person name="Mannion A.J."/>
            <person name="Shen Z."/>
            <person name="Fox J.G."/>
        </authorList>
    </citation>
    <scope>NUCLEOTIDE SEQUENCE [LARGE SCALE GENOMIC DNA]</scope>
    <source>
        <strain evidence="11 12">MIT 04-9362</strain>
    </source>
</reference>
<feature type="domain" description="Phosphoethanolamine transferase N-terminal" evidence="10">
    <location>
        <begin position="56"/>
        <end position="201"/>
    </location>
</feature>
<feature type="transmembrane region" description="Helical" evidence="8">
    <location>
        <begin position="12"/>
        <end position="33"/>
    </location>
</feature>
<evidence type="ECO:0000256" key="3">
    <source>
        <dbReference type="ARBA" id="ARBA00022519"/>
    </source>
</evidence>
<evidence type="ECO:0000256" key="2">
    <source>
        <dbReference type="ARBA" id="ARBA00022475"/>
    </source>
</evidence>
<dbReference type="InterPro" id="IPR040423">
    <property type="entry name" value="PEA_transferase"/>
</dbReference>
<accession>A0A3D8J7U4</accession>
<evidence type="ECO:0000313" key="12">
    <source>
        <dbReference type="Proteomes" id="UP000256695"/>
    </source>
</evidence>
<dbReference type="InterPro" id="IPR017850">
    <property type="entry name" value="Alkaline_phosphatase_core_sf"/>
</dbReference>
<feature type="transmembrane region" description="Helical" evidence="8">
    <location>
        <begin position="70"/>
        <end position="90"/>
    </location>
</feature>
<dbReference type="PANTHER" id="PTHR30443:SF0">
    <property type="entry name" value="PHOSPHOETHANOLAMINE TRANSFERASE EPTA"/>
    <property type="match status" value="1"/>
</dbReference>
<dbReference type="Pfam" id="PF08019">
    <property type="entry name" value="EptA_B_N"/>
    <property type="match status" value="1"/>
</dbReference>
<name>A0A3D8J7U4_9HELI</name>
<evidence type="ECO:0000256" key="1">
    <source>
        <dbReference type="ARBA" id="ARBA00004429"/>
    </source>
</evidence>
<proteinExistence type="predicted"/>
<dbReference type="GO" id="GO:0009244">
    <property type="term" value="P:lipopolysaccharide core region biosynthetic process"/>
    <property type="evidence" value="ECO:0007669"/>
    <property type="project" value="TreeGrafter"/>
</dbReference>
<feature type="domain" description="Sulfatase N-terminal" evidence="9">
    <location>
        <begin position="230"/>
        <end position="505"/>
    </location>
</feature>
<evidence type="ECO:0000256" key="5">
    <source>
        <dbReference type="ARBA" id="ARBA00022692"/>
    </source>
</evidence>
<keyword evidence="3" id="KW-0997">Cell inner membrane</keyword>
<feature type="transmembrane region" description="Helical" evidence="8">
    <location>
        <begin position="146"/>
        <end position="167"/>
    </location>
</feature>
<keyword evidence="6 8" id="KW-1133">Transmembrane helix</keyword>
<dbReference type="InterPro" id="IPR012549">
    <property type="entry name" value="EptA-like_N"/>
</dbReference>
<keyword evidence="2" id="KW-1003">Cell membrane</keyword>
<dbReference type="OrthoDB" id="9786870at2"/>
<evidence type="ECO:0000256" key="7">
    <source>
        <dbReference type="ARBA" id="ARBA00023136"/>
    </source>
</evidence>
<dbReference type="GO" id="GO:0016776">
    <property type="term" value="F:phosphotransferase activity, phosphate group as acceptor"/>
    <property type="evidence" value="ECO:0007669"/>
    <property type="project" value="TreeGrafter"/>
</dbReference>
<evidence type="ECO:0000259" key="9">
    <source>
        <dbReference type="Pfam" id="PF00884"/>
    </source>
</evidence>
<dbReference type="SUPFAM" id="SSF53649">
    <property type="entry name" value="Alkaline phosphatase-like"/>
    <property type="match status" value="1"/>
</dbReference>
<evidence type="ECO:0000256" key="6">
    <source>
        <dbReference type="ARBA" id="ARBA00022989"/>
    </source>
</evidence>
<dbReference type="Gene3D" id="3.40.720.10">
    <property type="entry name" value="Alkaline Phosphatase, subunit A"/>
    <property type="match status" value="1"/>
</dbReference>
<dbReference type="AlphaFoldDB" id="A0A3D8J7U4"/>
<gene>
    <name evidence="11" type="ORF">CQA57_04545</name>
</gene>
<keyword evidence="4 11" id="KW-0808">Transferase</keyword>
<dbReference type="Pfam" id="PF00884">
    <property type="entry name" value="Sulfatase"/>
    <property type="match status" value="1"/>
</dbReference>
<dbReference type="InterPro" id="IPR000917">
    <property type="entry name" value="Sulfatase_N"/>
</dbReference>
<dbReference type="PANTHER" id="PTHR30443">
    <property type="entry name" value="INNER MEMBRANE PROTEIN"/>
    <property type="match status" value="1"/>
</dbReference>
<dbReference type="Proteomes" id="UP000256695">
    <property type="component" value="Unassembled WGS sequence"/>
</dbReference>
<protein>
    <submittedName>
        <fullName evidence="11">Phosphoethanolamine transferase</fullName>
    </submittedName>
</protein>
<comment type="caution">
    <text evidence="11">The sequence shown here is derived from an EMBL/GenBank/DDBJ whole genome shotgun (WGS) entry which is preliminary data.</text>
</comment>
<organism evidence="11 12">
    <name type="scientific">Helicobacter anseris</name>
    <dbReference type="NCBI Taxonomy" id="375926"/>
    <lineage>
        <taxon>Bacteria</taxon>
        <taxon>Pseudomonadati</taxon>
        <taxon>Campylobacterota</taxon>
        <taxon>Epsilonproteobacteria</taxon>
        <taxon>Campylobacterales</taxon>
        <taxon>Helicobacteraceae</taxon>
        <taxon>Helicobacter</taxon>
    </lineage>
</organism>
<evidence type="ECO:0000256" key="4">
    <source>
        <dbReference type="ARBA" id="ARBA00022679"/>
    </source>
</evidence>
<evidence type="ECO:0000259" key="10">
    <source>
        <dbReference type="Pfam" id="PF08019"/>
    </source>
</evidence>
<dbReference type="CDD" id="cd16017">
    <property type="entry name" value="LptA"/>
    <property type="match status" value="1"/>
</dbReference>
<evidence type="ECO:0000313" key="11">
    <source>
        <dbReference type="EMBL" id="RDU73579.1"/>
    </source>
</evidence>
<sequence length="522" mass="60932">MKLFALLKNYHFTIFTISLYLVMVCHNLFWQTITTNPNVTPHPSYFLLFIIGAFLTFLYALILELITFSLNARLMLIVITLITTISSYYMNHFHISINPMIIESLFKTNLNEAKDFINLSMIFKILLLLTIPLIMIFLIDTKNKSLFIKTKFLLLFFYLLILIAIWVCQGKNITFIFKSYKPTIDMLNPIAPIRSTIRYFSNIINTPKTYTFVGADAKITPNDKPKIFALIIGESARAKNFEFNNYHKPTNPFTKNLDILNFKDFYSCGVITAISIPCMLTDLTHQTYTSRNLSLFRNNLLDIAQNTGYDVWWISNNGGECMGKVCRNIKNISYYNQQHLDTDMLQEINTIISNTKNNTFLIINLHGSHGAKYFERYPKDFEFFHPVCKDENLQNCTQESLQNAYDNSLRYTDYFISQVISFLKESSLDSGLWYVSDHGESLGEYGQFMHGGLPYNLAPKDQKHIPSYIWLNKELKTQFYDKIQKQTHTHLTHDTIFHTILHFLNIETKDYNKQLDIIEMKK</sequence>
<dbReference type="GO" id="GO:0005886">
    <property type="term" value="C:plasma membrane"/>
    <property type="evidence" value="ECO:0007669"/>
    <property type="project" value="UniProtKB-SubCell"/>
</dbReference>
<evidence type="ECO:0000256" key="8">
    <source>
        <dbReference type="SAM" id="Phobius"/>
    </source>
</evidence>
<feature type="transmembrane region" description="Helical" evidence="8">
    <location>
        <begin position="45"/>
        <end position="63"/>
    </location>
</feature>
<keyword evidence="12" id="KW-1185">Reference proteome</keyword>